<feature type="transmembrane region" description="Helical" evidence="1">
    <location>
        <begin position="34"/>
        <end position="53"/>
    </location>
</feature>
<accession>A0A921AUP4</accession>
<keyword evidence="1" id="KW-1133">Transmembrane helix</keyword>
<keyword evidence="1" id="KW-0472">Membrane</keyword>
<feature type="transmembrane region" description="Helical" evidence="1">
    <location>
        <begin position="6"/>
        <end position="22"/>
    </location>
</feature>
<evidence type="ECO:0000313" key="3">
    <source>
        <dbReference type="EMBL" id="HJD96473.1"/>
    </source>
</evidence>
<name>A0A921AUP4_9BACT</name>
<gene>
    <name evidence="3" type="ORF">K8W16_02350</name>
</gene>
<feature type="domain" description="DUF1468" evidence="2">
    <location>
        <begin position="6"/>
        <end position="138"/>
    </location>
</feature>
<dbReference type="Pfam" id="PF07331">
    <property type="entry name" value="TctB"/>
    <property type="match status" value="1"/>
</dbReference>
<dbReference type="EMBL" id="DYZA01000041">
    <property type="protein sequence ID" value="HJD96473.1"/>
    <property type="molecule type" value="Genomic_DNA"/>
</dbReference>
<feature type="transmembrane region" description="Helical" evidence="1">
    <location>
        <begin position="73"/>
        <end position="106"/>
    </location>
</feature>
<dbReference type="InterPro" id="IPR009936">
    <property type="entry name" value="DUF1468"/>
</dbReference>
<dbReference type="RefSeq" id="WP_304120824.1">
    <property type="nucleotide sequence ID" value="NZ_DYZA01000041.1"/>
</dbReference>
<dbReference type="AlphaFoldDB" id="A0A921AUP4"/>
<protein>
    <submittedName>
        <fullName evidence="3">Tripartite tricarboxylate transporter TctB family protein</fullName>
    </submittedName>
</protein>
<sequence length="143" mass="16043">MHTDRLTGLGFLVFSALLWFVIIPGQTEGPEEAFVPRLAVLVIAIPALIMLLRTPREKLPSTFDPATFLRVSMPAIALFLLYLISLACIGFFIPSFIFLVCALLLFGERRKKVFLFTPLVCLGGIYVIIVHFLQFTLPRGILF</sequence>
<comment type="caution">
    <text evidence="3">The sequence shown here is derived from an EMBL/GenBank/DDBJ whole genome shotgun (WGS) entry which is preliminary data.</text>
</comment>
<reference evidence="3" key="1">
    <citation type="journal article" date="2021" name="PeerJ">
        <title>Extensive microbial diversity within the chicken gut microbiome revealed by metagenomics and culture.</title>
        <authorList>
            <person name="Gilroy R."/>
            <person name="Ravi A."/>
            <person name="Getino M."/>
            <person name="Pursley I."/>
            <person name="Horton D.L."/>
            <person name="Alikhan N.F."/>
            <person name="Baker D."/>
            <person name="Gharbi K."/>
            <person name="Hall N."/>
            <person name="Watson M."/>
            <person name="Adriaenssens E.M."/>
            <person name="Foster-Nyarko E."/>
            <person name="Jarju S."/>
            <person name="Secka A."/>
            <person name="Antonio M."/>
            <person name="Oren A."/>
            <person name="Chaudhuri R.R."/>
            <person name="La Ragione R."/>
            <person name="Hildebrand F."/>
            <person name="Pallen M.J."/>
        </authorList>
    </citation>
    <scope>NUCLEOTIDE SEQUENCE</scope>
    <source>
        <strain evidence="3">ChiGjej2B2-19336</strain>
    </source>
</reference>
<dbReference type="Proteomes" id="UP000698963">
    <property type="component" value="Unassembled WGS sequence"/>
</dbReference>
<proteinExistence type="predicted"/>
<organism evidence="3 4">
    <name type="scientific">Mailhella massiliensis</name>
    <dbReference type="NCBI Taxonomy" id="1903261"/>
    <lineage>
        <taxon>Bacteria</taxon>
        <taxon>Pseudomonadati</taxon>
        <taxon>Thermodesulfobacteriota</taxon>
        <taxon>Desulfovibrionia</taxon>
        <taxon>Desulfovibrionales</taxon>
        <taxon>Desulfovibrionaceae</taxon>
        <taxon>Mailhella</taxon>
    </lineage>
</organism>
<evidence type="ECO:0000313" key="4">
    <source>
        <dbReference type="Proteomes" id="UP000698963"/>
    </source>
</evidence>
<feature type="transmembrane region" description="Helical" evidence="1">
    <location>
        <begin position="113"/>
        <end position="133"/>
    </location>
</feature>
<reference evidence="3" key="2">
    <citation type="submission" date="2021-09" db="EMBL/GenBank/DDBJ databases">
        <authorList>
            <person name="Gilroy R."/>
        </authorList>
    </citation>
    <scope>NUCLEOTIDE SEQUENCE</scope>
    <source>
        <strain evidence="3">ChiGjej2B2-19336</strain>
    </source>
</reference>
<evidence type="ECO:0000256" key="1">
    <source>
        <dbReference type="SAM" id="Phobius"/>
    </source>
</evidence>
<keyword evidence="1" id="KW-0812">Transmembrane</keyword>
<evidence type="ECO:0000259" key="2">
    <source>
        <dbReference type="Pfam" id="PF07331"/>
    </source>
</evidence>